<reference evidence="12" key="1">
    <citation type="journal article" date="2020" name="Stud. Mycol.">
        <title>101 Dothideomycetes genomes: a test case for predicting lifestyles and emergence of pathogens.</title>
        <authorList>
            <person name="Haridas S."/>
            <person name="Albert R."/>
            <person name="Binder M."/>
            <person name="Bloem J."/>
            <person name="Labutti K."/>
            <person name="Salamov A."/>
            <person name="Andreopoulos B."/>
            <person name="Baker S."/>
            <person name="Barry K."/>
            <person name="Bills G."/>
            <person name="Bluhm B."/>
            <person name="Cannon C."/>
            <person name="Castanera R."/>
            <person name="Culley D."/>
            <person name="Daum C."/>
            <person name="Ezra D."/>
            <person name="Gonzalez J."/>
            <person name="Henrissat B."/>
            <person name="Kuo A."/>
            <person name="Liang C."/>
            <person name="Lipzen A."/>
            <person name="Lutzoni F."/>
            <person name="Magnuson J."/>
            <person name="Mondo S."/>
            <person name="Nolan M."/>
            <person name="Ohm R."/>
            <person name="Pangilinan J."/>
            <person name="Park H.-J."/>
            <person name="Ramirez L."/>
            <person name="Alfaro M."/>
            <person name="Sun H."/>
            <person name="Tritt A."/>
            <person name="Yoshinaga Y."/>
            <person name="Zwiers L.-H."/>
            <person name="Turgeon B."/>
            <person name="Goodwin S."/>
            <person name="Spatafora J."/>
            <person name="Crous P."/>
            <person name="Grigoriev I."/>
        </authorList>
    </citation>
    <scope>NUCLEOTIDE SEQUENCE</scope>
    <source>
        <strain evidence="12">CBS 121739</strain>
    </source>
</reference>
<keyword evidence="7" id="KW-0325">Glycoprotein</keyword>
<dbReference type="InterPro" id="IPR000757">
    <property type="entry name" value="Beta-glucanase-like"/>
</dbReference>
<evidence type="ECO:0000256" key="8">
    <source>
        <dbReference type="ARBA" id="ARBA00023316"/>
    </source>
</evidence>
<organism evidence="12 13">
    <name type="scientific">Pseudovirgaria hyperparasitica</name>
    <dbReference type="NCBI Taxonomy" id="470096"/>
    <lineage>
        <taxon>Eukaryota</taxon>
        <taxon>Fungi</taxon>
        <taxon>Dikarya</taxon>
        <taxon>Ascomycota</taxon>
        <taxon>Pezizomycotina</taxon>
        <taxon>Dothideomycetes</taxon>
        <taxon>Dothideomycetes incertae sedis</taxon>
        <taxon>Acrospermales</taxon>
        <taxon>Acrospermaceae</taxon>
        <taxon>Pseudovirgaria</taxon>
    </lineage>
</organism>
<accession>A0A6A6WD06</accession>
<dbReference type="GO" id="GO:0005886">
    <property type="term" value="C:plasma membrane"/>
    <property type="evidence" value="ECO:0007669"/>
    <property type="project" value="TreeGrafter"/>
</dbReference>
<keyword evidence="13" id="KW-1185">Reference proteome</keyword>
<dbReference type="EMBL" id="ML996568">
    <property type="protein sequence ID" value="KAF2760583.1"/>
    <property type="molecule type" value="Genomic_DNA"/>
</dbReference>
<evidence type="ECO:0000256" key="10">
    <source>
        <dbReference type="SAM" id="Phobius"/>
    </source>
</evidence>
<dbReference type="AlphaFoldDB" id="A0A6A6WD06"/>
<dbReference type="PANTHER" id="PTHR31361:SF1">
    <property type="entry name" value="BETA-GLUCAN SYNTHESIS-ASSOCIATED PROTEIN KRE6-RELATED"/>
    <property type="match status" value="1"/>
</dbReference>
<proteinExistence type="inferred from homology"/>
<dbReference type="OrthoDB" id="412647at2759"/>
<dbReference type="PROSITE" id="PS51762">
    <property type="entry name" value="GH16_2"/>
    <property type="match status" value="1"/>
</dbReference>
<evidence type="ECO:0000313" key="12">
    <source>
        <dbReference type="EMBL" id="KAF2760583.1"/>
    </source>
</evidence>
<keyword evidence="4" id="KW-0735">Signal-anchor</keyword>
<dbReference type="Proteomes" id="UP000799437">
    <property type="component" value="Unassembled WGS sequence"/>
</dbReference>
<feature type="compositionally biased region" description="Low complexity" evidence="9">
    <location>
        <begin position="69"/>
        <end position="80"/>
    </location>
</feature>
<dbReference type="PANTHER" id="PTHR31361">
    <property type="entry name" value="BETA-GLUCAN SYNTHESIS-ASSOCIATED PROTEIN KRE6-RELATED"/>
    <property type="match status" value="1"/>
</dbReference>
<dbReference type="InterPro" id="IPR005629">
    <property type="entry name" value="Skn1/Kre6/Sbg1"/>
</dbReference>
<feature type="domain" description="GH16" evidence="11">
    <location>
        <begin position="233"/>
        <end position="621"/>
    </location>
</feature>
<comment type="subcellular location">
    <subcellularLocation>
        <location evidence="1">Membrane</location>
        <topology evidence="1">Single-pass type II membrane protein</topology>
    </subcellularLocation>
</comment>
<dbReference type="CDD" id="cd02180">
    <property type="entry name" value="GH16_fungal_KRE6_glucanase"/>
    <property type="match status" value="1"/>
</dbReference>
<dbReference type="GO" id="GO:0006078">
    <property type="term" value="P:(1-&gt;6)-beta-D-glucan biosynthetic process"/>
    <property type="evidence" value="ECO:0007669"/>
    <property type="project" value="TreeGrafter"/>
</dbReference>
<gene>
    <name evidence="12" type="ORF">EJ05DRAFT_289780</name>
</gene>
<evidence type="ECO:0000256" key="7">
    <source>
        <dbReference type="ARBA" id="ARBA00023180"/>
    </source>
</evidence>
<comment type="similarity">
    <text evidence="2">Belongs to the SKN1/KRE6 family.</text>
</comment>
<dbReference type="Gene3D" id="2.60.120.200">
    <property type="match status" value="1"/>
</dbReference>
<dbReference type="GeneID" id="54481567"/>
<dbReference type="SUPFAM" id="SSF49899">
    <property type="entry name" value="Concanavalin A-like lectins/glucanases"/>
    <property type="match status" value="1"/>
</dbReference>
<evidence type="ECO:0000313" key="13">
    <source>
        <dbReference type="Proteomes" id="UP000799437"/>
    </source>
</evidence>
<evidence type="ECO:0000256" key="6">
    <source>
        <dbReference type="ARBA" id="ARBA00023136"/>
    </source>
</evidence>
<evidence type="ECO:0000256" key="5">
    <source>
        <dbReference type="ARBA" id="ARBA00022989"/>
    </source>
</evidence>
<evidence type="ECO:0000259" key="11">
    <source>
        <dbReference type="PROSITE" id="PS51762"/>
    </source>
</evidence>
<keyword evidence="5 10" id="KW-1133">Transmembrane helix</keyword>
<evidence type="ECO:0000256" key="3">
    <source>
        <dbReference type="ARBA" id="ARBA00022692"/>
    </source>
</evidence>
<dbReference type="InterPro" id="IPR013320">
    <property type="entry name" value="ConA-like_dom_sf"/>
</dbReference>
<name>A0A6A6WD06_9PEZI</name>
<sequence>MSYNDELGPRGNAPPHIRLNSGSNDAFADSDGIRPSMARAPSSRSLIPQSPGIRPGTAGSLYHHGAATESSEISSSELLLPPKKFGKSRRYRDEESPVSPHSGMSSRRSSWDSQSDSVRSRNSLYGGPFASPFDDSRTPSRAGSEDDLNTQTVSEKYNILPSAGLLLFPEDVEKDDYLHNPDPNDKDRDTCGDILSRRGLINLGGLGFIIIGIFFLFIGYPVLTYVHDVIQPEDDGCTNNPLCIDVGHSIDHMQNIRFKLIDEDTPDHAKTRKDRNGKKQVLVFSDEFNVDGRTFYEGDDSYFQAMDIWYGVTQDLEWYDPDAATTRDGTLELRFDAFQNHGLNYRSGMLQSWNQMCFTGGYIEASISLPGRGDTMGFWPGFWTMGNLGRPGYAASTDGMWPYSYDDICDAGITANQSQTDGTSYLPGMRLPACTCDGEDHPNPGVSRSAPEIDALEASVGYLDPPSNAAIGEVSQSCQIAPFDLFWQPDLEYVEVYDHSITKINSYQGGVFQQAISGLTHLNNNWYDGKQYQTYAFEYEPGRDGYVTWFVGKDETWTLYADALRPNGNIGQRVIPQEPMAMIMNFGMSNGFAALNMTGLGSLMPATMRFDYVRIYQDEDAVSVTCDPPGFPTTAYINKHKEAYYNPNITLWKQTDFDWPKNEFVDGCKAAKTKE</sequence>
<dbReference type="GO" id="GO:0031505">
    <property type="term" value="P:fungal-type cell wall organization"/>
    <property type="evidence" value="ECO:0007669"/>
    <property type="project" value="TreeGrafter"/>
</dbReference>
<evidence type="ECO:0000256" key="2">
    <source>
        <dbReference type="ARBA" id="ARBA00010962"/>
    </source>
</evidence>
<protein>
    <submittedName>
        <fullName evidence="12">Beta-glucan synthesis-associated</fullName>
    </submittedName>
</protein>
<keyword evidence="6 10" id="KW-0472">Membrane</keyword>
<keyword evidence="3 10" id="KW-0812">Transmembrane</keyword>
<feature type="compositionally biased region" description="Low complexity" evidence="9">
    <location>
        <begin position="34"/>
        <end position="45"/>
    </location>
</feature>
<feature type="region of interest" description="Disordered" evidence="9">
    <location>
        <begin position="1"/>
        <end position="153"/>
    </location>
</feature>
<feature type="transmembrane region" description="Helical" evidence="10">
    <location>
        <begin position="203"/>
        <end position="223"/>
    </location>
</feature>
<dbReference type="Pfam" id="PF03935">
    <property type="entry name" value="SKN1_KRE6_Sbg1"/>
    <property type="match status" value="1"/>
</dbReference>
<dbReference type="GO" id="GO:0015926">
    <property type="term" value="F:glucosidase activity"/>
    <property type="evidence" value="ECO:0007669"/>
    <property type="project" value="TreeGrafter"/>
</dbReference>
<feature type="compositionally biased region" description="Low complexity" evidence="9">
    <location>
        <begin position="99"/>
        <end position="121"/>
    </location>
</feature>
<dbReference type="RefSeq" id="XP_033603034.1">
    <property type="nucleotide sequence ID" value="XM_033740513.1"/>
</dbReference>
<dbReference type="GO" id="GO:0005789">
    <property type="term" value="C:endoplasmic reticulum membrane"/>
    <property type="evidence" value="ECO:0007669"/>
    <property type="project" value="TreeGrafter"/>
</dbReference>
<evidence type="ECO:0000256" key="9">
    <source>
        <dbReference type="SAM" id="MobiDB-lite"/>
    </source>
</evidence>
<keyword evidence="8" id="KW-0961">Cell wall biogenesis/degradation</keyword>
<evidence type="ECO:0000256" key="4">
    <source>
        <dbReference type="ARBA" id="ARBA00022968"/>
    </source>
</evidence>
<evidence type="ECO:0000256" key="1">
    <source>
        <dbReference type="ARBA" id="ARBA00004606"/>
    </source>
</evidence>